<sequence length="96" mass="10049">MSTPASDAPDESSAMETIQPLRDNDTSIETDPAEDPAQAEWDQTASFDEGADPVEDAEIPAAALPNRAIQPETQGDNPVAAELGEEGQGDLAPEDL</sequence>
<keyword evidence="3" id="KW-1185">Reference proteome</keyword>
<evidence type="ECO:0008006" key="4">
    <source>
        <dbReference type="Google" id="ProtNLM"/>
    </source>
</evidence>
<protein>
    <recommendedName>
        <fullName evidence="4">Sugar ABC transporter ATPase</fullName>
    </recommendedName>
</protein>
<accession>A0A7W3JQJ6</accession>
<proteinExistence type="predicted"/>
<evidence type="ECO:0000313" key="3">
    <source>
        <dbReference type="Proteomes" id="UP000526083"/>
    </source>
</evidence>
<name>A0A7W3JQJ6_9MICO</name>
<dbReference type="EMBL" id="JACGWY010000005">
    <property type="protein sequence ID" value="MBA8817187.1"/>
    <property type="molecule type" value="Genomic_DNA"/>
</dbReference>
<feature type="compositionally biased region" description="Acidic residues" evidence="1">
    <location>
        <begin position="49"/>
        <end position="58"/>
    </location>
</feature>
<dbReference type="RefSeq" id="WP_167045714.1">
    <property type="nucleotide sequence ID" value="NZ_JAAOZB010000001.1"/>
</dbReference>
<comment type="caution">
    <text evidence="2">The sequence shown here is derived from an EMBL/GenBank/DDBJ whole genome shotgun (WGS) entry which is preliminary data.</text>
</comment>
<organism evidence="2 3">
    <name type="scientific">Microbacterium halimionae</name>
    <dbReference type="NCBI Taxonomy" id="1526413"/>
    <lineage>
        <taxon>Bacteria</taxon>
        <taxon>Bacillati</taxon>
        <taxon>Actinomycetota</taxon>
        <taxon>Actinomycetes</taxon>
        <taxon>Micrococcales</taxon>
        <taxon>Microbacteriaceae</taxon>
        <taxon>Microbacterium</taxon>
    </lineage>
</organism>
<feature type="compositionally biased region" description="Acidic residues" evidence="1">
    <location>
        <begin position="83"/>
        <end position="96"/>
    </location>
</feature>
<gene>
    <name evidence="2" type="ORF">FHX48_002285</name>
</gene>
<evidence type="ECO:0000313" key="2">
    <source>
        <dbReference type="EMBL" id="MBA8817187.1"/>
    </source>
</evidence>
<dbReference type="Proteomes" id="UP000526083">
    <property type="component" value="Unassembled WGS sequence"/>
</dbReference>
<feature type="region of interest" description="Disordered" evidence="1">
    <location>
        <begin position="1"/>
        <end position="96"/>
    </location>
</feature>
<dbReference type="AlphaFoldDB" id="A0A7W3JQJ6"/>
<evidence type="ECO:0000256" key="1">
    <source>
        <dbReference type="SAM" id="MobiDB-lite"/>
    </source>
</evidence>
<reference evidence="2 3" key="1">
    <citation type="submission" date="2020-07" db="EMBL/GenBank/DDBJ databases">
        <title>Sequencing the genomes of 1000 actinobacteria strains.</title>
        <authorList>
            <person name="Klenk H.-P."/>
        </authorList>
    </citation>
    <scope>NUCLEOTIDE SEQUENCE [LARGE SCALE GENOMIC DNA]</scope>
    <source>
        <strain evidence="2 3">DSM 27576</strain>
    </source>
</reference>